<sequence length="367" mass="41385">MRKYPVAPGEAVPWFTSSTPGREHFTFDTIAGRYIALCFLGSAADPTATRVLADLLTRREIFDDSNACFFGVTADPRDREQNRVRNLLPGIRFFWDFDRSIFSLYGALQESGAIRQMTYLLDPRLRVIAVLPIVESGKGHVDALLALLQAQPPIAPATAVSGHAPVLVVPRIFEPDLCQALIDYYEEHGGTDSGFMVERDGKTVELLQYDHKRRRDRTVEDEALRKRCIAHITRRLLPEVEKAFQFQATRMERYLVSCYDAEEGGHFRPHRDNTTKGTAHRRFAVSLFLNSGDYDGGSLRFPEFGQGTYSAPRGGAVVFSCSLLHEATPVTAGRRYMFLPFLYDEAGRRIREQNLPYLAEAGEVAER</sequence>
<evidence type="ECO:0000256" key="1">
    <source>
        <dbReference type="ARBA" id="ARBA00001961"/>
    </source>
</evidence>
<evidence type="ECO:0000256" key="6">
    <source>
        <dbReference type="ARBA" id="ARBA00023004"/>
    </source>
</evidence>
<keyword evidence="9" id="KW-1185">Reference proteome</keyword>
<evidence type="ECO:0000256" key="4">
    <source>
        <dbReference type="ARBA" id="ARBA00022964"/>
    </source>
</evidence>
<keyword evidence="3" id="KW-0847">Vitamin C</keyword>
<dbReference type="RefSeq" id="WP_215380496.1">
    <property type="nucleotide sequence ID" value="NZ_JAGTIS010000020.1"/>
</dbReference>
<keyword evidence="4" id="KW-0223">Dioxygenase</keyword>
<evidence type="ECO:0000313" key="9">
    <source>
        <dbReference type="Proteomes" id="UP001519667"/>
    </source>
</evidence>
<protein>
    <submittedName>
        <fullName evidence="8">2OG-Fe(II) oxygenase</fullName>
    </submittedName>
</protein>
<reference evidence="8 9" key="1">
    <citation type="submission" date="2021-04" db="EMBL/GenBank/DDBJ databases">
        <title>Pseudomonas boanensis sp. nov., a bacterium isolated from river water used for household purposes in Boane District, Mozambique.</title>
        <authorList>
            <person name="Nicklasson M."/>
            <person name="Martin-Rodriguez A.J."/>
            <person name="Thorell K."/>
            <person name="Neves L."/>
            <person name="Mussagy A."/>
            <person name="Rydberg H.A."/>
            <person name="Hernroth B."/>
            <person name="Svensson-Stadler L."/>
            <person name="Sjoling A."/>
        </authorList>
    </citation>
    <scope>NUCLEOTIDE SEQUENCE [LARGE SCALE GENOMIC DNA]</scope>
    <source>
        <strain evidence="8 9">DB1</strain>
    </source>
</reference>
<dbReference type="Gene3D" id="3.40.30.10">
    <property type="entry name" value="Glutaredoxin"/>
    <property type="match status" value="1"/>
</dbReference>
<feature type="domain" description="Fe2OG dioxygenase" evidence="7">
    <location>
        <begin position="250"/>
        <end position="345"/>
    </location>
</feature>
<dbReference type="PROSITE" id="PS51471">
    <property type="entry name" value="FE2OG_OXY"/>
    <property type="match status" value="1"/>
</dbReference>
<evidence type="ECO:0000256" key="3">
    <source>
        <dbReference type="ARBA" id="ARBA00022896"/>
    </source>
</evidence>
<comment type="cofactor">
    <cofactor evidence="1">
        <name>L-ascorbate</name>
        <dbReference type="ChEBI" id="CHEBI:38290"/>
    </cofactor>
</comment>
<keyword evidence="6" id="KW-0408">Iron</keyword>
<keyword evidence="5" id="KW-0560">Oxidoreductase</keyword>
<dbReference type="InterPro" id="IPR000866">
    <property type="entry name" value="AhpC/TSA"/>
</dbReference>
<dbReference type="SMART" id="SM00702">
    <property type="entry name" value="P4Hc"/>
    <property type="match status" value="1"/>
</dbReference>
<evidence type="ECO:0000259" key="7">
    <source>
        <dbReference type="PROSITE" id="PS51471"/>
    </source>
</evidence>
<evidence type="ECO:0000313" key="8">
    <source>
        <dbReference type="EMBL" id="MBT8769101.1"/>
    </source>
</evidence>
<proteinExistence type="predicted"/>
<dbReference type="Gene3D" id="2.60.120.620">
    <property type="entry name" value="q2cbj1_9rhob like domain"/>
    <property type="match status" value="1"/>
</dbReference>
<organism evidence="8 9">
    <name type="scientific">Metapseudomonas boanensis</name>
    <dbReference type="NCBI Taxonomy" id="2822138"/>
    <lineage>
        <taxon>Bacteria</taxon>
        <taxon>Pseudomonadati</taxon>
        <taxon>Pseudomonadota</taxon>
        <taxon>Gammaproteobacteria</taxon>
        <taxon>Pseudomonadales</taxon>
        <taxon>Pseudomonadaceae</taxon>
        <taxon>Metapseudomonas</taxon>
    </lineage>
</organism>
<accession>A0ABS5XPR5</accession>
<dbReference type="EMBL" id="JAGTIS010000020">
    <property type="protein sequence ID" value="MBT8769101.1"/>
    <property type="molecule type" value="Genomic_DNA"/>
</dbReference>
<dbReference type="Pfam" id="PF00578">
    <property type="entry name" value="AhpC-TSA"/>
    <property type="match status" value="1"/>
</dbReference>
<name>A0ABS5XPR5_9GAMM</name>
<comment type="caution">
    <text evidence="8">The sequence shown here is derived from an EMBL/GenBank/DDBJ whole genome shotgun (WGS) entry which is preliminary data.</text>
</comment>
<dbReference type="InterPro" id="IPR005123">
    <property type="entry name" value="Oxoglu/Fe-dep_dioxygenase_dom"/>
</dbReference>
<dbReference type="SUPFAM" id="SSF51197">
    <property type="entry name" value="Clavaminate synthase-like"/>
    <property type="match status" value="1"/>
</dbReference>
<dbReference type="InterPro" id="IPR006620">
    <property type="entry name" value="Pro_4_hyd_alph"/>
</dbReference>
<gene>
    <name evidence="8" type="ORF">J7302_23635</name>
</gene>
<keyword evidence="2" id="KW-0479">Metal-binding</keyword>
<evidence type="ECO:0000256" key="5">
    <source>
        <dbReference type="ARBA" id="ARBA00023002"/>
    </source>
</evidence>
<dbReference type="Proteomes" id="UP001519667">
    <property type="component" value="Unassembled WGS sequence"/>
</dbReference>
<dbReference type="InterPro" id="IPR044862">
    <property type="entry name" value="Pro_4_hyd_alph_FE2OG_OXY"/>
</dbReference>
<dbReference type="Pfam" id="PF13640">
    <property type="entry name" value="2OG-FeII_Oxy_3"/>
    <property type="match status" value="1"/>
</dbReference>
<evidence type="ECO:0000256" key="2">
    <source>
        <dbReference type="ARBA" id="ARBA00022723"/>
    </source>
</evidence>
<dbReference type="SUPFAM" id="SSF52833">
    <property type="entry name" value="Thioredoxin-like"/>
    <property type="match status" value="1"/>
</dbReference>
<dbReference type="InterPro" id="IPR036249">
    <property type="entry name" value="Thioredoxin-like_sf"/>
</dbReference>